<feature type="domain" description="Beta-Casp" evidence="3">
    <location>
        <begin position="232"/>
        <end position="342"/>
    </location>
</feature>
<comment type="caution">
    <text evidence="4">The sequence shown here is derived from an EMBL/GenBank/DDBJ whole genome shotgun (WGS) entry which is preliminary data.</text>
</comment>
<dbReference type="Pfam" id="PF10996">
    <property type="entry name" value="Beta-Casp"/>
    <property type="match status" value="1"/>
</dbReference>
<dbReference type="GO" id="GO:0016787">
    <property type="term" value="F:hydrolase activity"/>
    <property type="evidence" value="ECO:0007669"/>
    <property type="project" value="UniProtKB-KW"/>
</dbReference>
<dbReference type="InterPro" id="IPR022712">
    <property type="entry name" value="Beta_Casp"/>
</dbReference>
<evidence type="ECO:0000256" key="1">
    <source>
        <dbReference type="ARBA" id="ARBA00022801"/>
    </source>
</evidence>
<dbReference type="InterPro" id="IPR011108">
    <property type="entry name" value="RMMBL"/>
</dbReference>
<dbReference type="GO" id="GO:0004521">
    <property type="term" value="F:RNA endonuclease activity"/>
    <property type="evidence" value="ECO:0007669"/>
    <property type="project" value="TreeGrafter"/>
</dbReference>
<keyword evidence="1" id="KW-0378">Hydrolase</keyword>
<sequence length="423" mass="47842">MSSIQLTGLGGCQEVGRSSFLLDFGEKVLFDNGVKLTPKETEYPLPVETNLDGIVISHAHLDHSGNLPHLFVESDFMCYMTPPTLDIAKILWYDTLKISGYEGIDLDWSETEIKKTEKFTFPVHYRKPVDITKNSTLEFFDAGHIIGSAMSKVSFQDKSFLYTGDFKKDETRLFKGADLDVGNVDYVMMESTYGDRNHSSRKDIEKLFVEEVQNTIDKGGWALVPAFAVGRSQEVIDILKEYRVNAPIYLDGMGQKAARVMLSYHKYLKNHKFLKKALEDVIWIRGNQMRKKALKQPSVIVTTAGMLQGGPVHHYLKTVHSDPNSSILLTGYQVETTPGRKLMETKRIDIDGSEYTVKAKVEKFDFSAHASQQEMLDSLKKWSPSKVFLVHGDKDVMPVFKGRIEEDLGISTHILKQGEKTKL</sequence>
<dbReference type="InterPro" id="IPR036866">
    <property type="entry name" value="RibonucZ/Hydroxyglut_hydro"/>
</dbReference>
<name>A0A2D6M1L2_9ARCH</name>
<gene>
    <name evidence="4" type="ORF">CL943_03335</name>
</gene>
<organism evidence="4 5">
    <name type="scientific">Candidatus Iainarchaeum sp</name>
    <dbReference type="NCBI Taxonomy" id="3101447"/>
    <lineage>
        <taxon>Archaea</taxon>
        <taxon>Candidatus Iainarchaeota</taxon>
        <taxon>Candidatus Iainarchaeia</taxon>
        <taxon>Candidatus Iainarchaeales</taxon>
        <taxon>Candidatus Iainarchaeaceae</taxon>
        <taxon>Candidatus Iainarchaeum</taxon>
    </lineage>
</organism>
<dbReference type="Pfam" id="PF07521">
    <property type="entry name" value="RMMBL"/>
    <property type="match status" value="1"/>
</dbReference>
<dbReference type="Pfam" id="PF23023">
    <property type="entry name" value="Anti-Pycsar_Apyc1"/>
    <property type="match status" value="1"/>
</dbReference>
<dbReference type="AlphaFoldDB" id="A0A2D6M1L2"/>
<dbReference type="InterPro" id="IPR050698">
    <property type="entry name" value="MBL"/>
</dbReference>
<dbReference type="CDD" id="cd16295">
    <property type="entry name" value="TTHA0252-CPSF-like_MBL-fold"/>
    <property type="match status" value="1"/>
</dbReference>
<dbReference type="PANTHER" id="PTHR11203">
    <property type="entry name" value="CLEAVAGE AND POLYADENYLATION SPECIFICITY FACTOR FAMILY MEMBER"/>
    <property type="match status" value="1"/>
</dbReference>
<reference evidence="5" key="1">
    <citation type="submission" date="2017-09" db="EMBL/GenBank/DDBJ databases">
        <title>The Reconstruction of 2,631 Draft Metagenome-Assembled Genomes from the Global Oceans.</title>
        <authorList>
            <person name="Tully B.J."/>
            <person name="Graham E.D."/>
            <person name="Heidelberg J.F."/>
        </authorList>
    </citation>
    <scope>NUCLEOTIDE SEQUENCE [LARGE SCALE GENOMIC DNA]</scope>
</reference>
<dbReference type="SUPFAM" id="SSF56281">
    <property type="entry name" value="Metallo-hydrolase/oxidoreductase"/>
    <property type="match status" value="1"/>
</dbReference>
<evidence type="ECO:0000259" key="3">
    <source>
        <dbReference type="SMART" id="SM01027"/>
    </source>
</evidence>
<protein>
    <recommendedName>
        <fullName evidence="6">MBL fold metallo-hydrolase</fullName>
    </recommendedName>
</protein>
<accession>A0A2D6M1L2</accession>
<dbReference type="Gene3D" id="3.60.15.10">
    <property type="entry name" value="Ribonuclease Z/Hydroxyacylglutathione hydrolase-like"/>
    <property type="match status" value="1"/>
</dbReference>
<evidence type="ECO:0008006" key="6">
    <source>
        <dbReference type="Google" id="ProtNLM"/>
    </source>
</evidence>
<proteinExistence type="predicted"/>
<evidence type="ECO:0000313" key="4">
    <source>
        <dbReference type="EMBL" id="MAG22311.1"/>
    </source>
</evidence>
<dbReference type="Gene3D" id="3.40.50.10890">
    <property type="match status" value="1"/>
</dbReference>
<dbReference type="SMART" id="SM01027">
    <property type="entry name" value="Beta-Casp"/>
    <property type="match status" value="1"/>
</dbReference>
<feature type="domain" description="Metallo-beta-lactamase" evidence="2">
    <location>
        <begin position="16"/>
        <end position="216"/>
    </location>
</feature>
<dbReference type="SMART" id="SM00849">
    <property type="entry name" value="Lactamase_B"/>
    <property type="match status" value="1"/>
</dbReference>
<evidence type="ECO:0000259" key="2">
    <source>
        <dbReference type="SMART" id="SM00849"/>
    </source>
</evidence>
<dbReference type="Proteomes" id="UP000226592">
    <property type="component" value="Unassembled WGS sequence"/>
</dbReference>
<dbReference type="InterPro" id="IPR001279">
    <property type="entry name" value="Metallo-B-lactamas"/>
</dbReference>
<evidence type="ECO:0000313" key="5">
    <source>
        <dbReference type="Proteomes" id="UP000226592"/>
    </source>
</evidence>
<dbReference type="PANTHER" id="PTHR11203:SF52">
    <property type="entry name" value="MRNA 3-END PROCESSING FACTOR"/>
    <property type="match status" value="1"/>
</dbReference>
<dbReference type="EMBL" id="NZBU01000009">
    <property type="protein sequence ID" value="MAG22311.1"/>
    <property type="molecule type" value="Genomic_DNA"/>
</dbReference>